<dbReference type="EMBL" id="JACHFD010000003">
    <property type="protein sequence ID" value="MBB5350529.1"/>
    <property type="molecule type" value="Genomic_DNA"/>
</dbReference>
<evidence type="ECO:0000259" key="1">
    <source>
        <dbReference type="Pfam" id="PF02698"/>
    </source>
</evidence>
<dbReference type="InterPro" id="IPR051599">
    <property type="entry name" value="Cell_Envelope_Assoc"/>
</dbReference>
<sequence length="223" mass="25096">MKKRGGAHGKPWWKRLLLLVATLVLGFVLAVGWMNLAAVFAASGRVFDRVEEVPTGRVGLVFGCDDRIEGRENLYFRYRIDAAAELWKAGKLSCVIVSGDNRTKHYNEPLRMMRALVAAGVPADKIVCDYAGLRTLDSVVRAKEVFGVKEVTFITQRFQNERALYLARAQGLEAVGFNARDVKGQGGWKTRWREVGARVKMWLDVRILGTRPRHLGEQEKLPL</sequence>
<dbReference type="Proteomes" id="UP000557717">
    <property type="component" value="Unassembled WGS sequence"/>
</dbReference>
<reference evidence="2 3" key="1">
    <citation type="submission" date="2020-08" db="EMBL/GenBank/DDBJ databases">
        <title>Genomic Encyclopedia of Type Strains, Phase IV (KMG-IV): sequencing the most valuable type-strain genomes for metagenomic binning, comparative biology and taxonomic classification.</title>
        <authorList>
            <person name="Goeker M."/>
        </authorList>
    </citation>
    <scope>NUCLEOTIDE SEQUENCE [LARGE SCALE GENOMIC DNA]</scope>
    <source>
        <strain evidence="2 3">YC6886</strain>
    </source>
</reference>
<evidence type="ECO:0000313" key="3">
    <source>
        <dbReference type="Proteomes" id="UP000557717"/>
    </source>
</evidence>
<feature type="domain" description="DUF218" evidence="1">
    <location>
        <begin position="74"/>
        <end position="176"/>
    </location>
</feature>
<proteinExistence type="predicted"/>
<keyword evidence="3" id="KW-1185">Reference proteome</keyword>
<dbReference type="AlphaFoldDB" id="A0A840V9S1"/>
<dbReference type="Pfam" id="PF02698">
    <property type="entry name" value="DUF218"/>
    <property type="match status" value="1"/>
</dbReference>
<organism evidence="2 3">
    <name type="scientific">Haloferula luteola</name>
    <dbReference type="NCBI Taxonomy" id="595692"/>
    <lineage>
        <taxon>Bacteria</taxon>
        <taxon>Pseudomonadati</taxon>
        <taxon>Verrucomicrobiota</taxon>
        <taxon>Verrucomicrobiia</taxon>
        <taxon>Verrucomicrobiales</taxon>
        <taxon>Verrucomicrobiaceae</taxon>
        <taxon>Haloferula</taxon>
    </lineage>
</organism>
<dbReference type="PANTHER" id="PTHR30336:SF20">
    <property type="entry name" value="DUF218 DOMAIN-CONTAINING PROTEIN"/>
    <property type="match status" value="1"/>
</dbReference>
<dbReference type="RefSeq" id="WP_184015898.1">
    <property type="nucleotide sequence ID" value="NZ_JACHFD010000003.1"/>
</dbReference>
<dbReference type="GO" id="GO:0005886">
    <property type="term" value="C:plasma membrane"/>
    <property type="evidence" value="ECO:0007669"/>
    <property type="project" value="TreeGrafter"/>
</dbReference>
<protein>
    <submittedName>
        <fullName evidence="2">SanA protein</fullName>
    </submittedName>
</protein>
<dbReference type="CDD" id="cd06259">
    <property type="entry name" value="YdcF-like"/>
    <property type="match status" value="1"/>
</dbReference>
<dbReference type="InterPro" id="IPR003848">
    <property type="entry name" value="DUF218"/>
</dbReference>
<gene>
    <name evidence="2" type="ORF">HNR46_000757</name>
</gene>
<dbReference type="PANTHER" id="PTHR30336">
    <property type="entry name" value="INNER MEMBRANE PROTEIN, PROBABLE PERMEASE"/>
    <property type="match status" value="1"/>
</dbReference>
<accession>A0A840V9S1</accession>
<name>A0A840V9S1_9BACT</name>
<comment type="caution">
    <text evidence="2">The sequence shown here is derived from an EMBL/GenBank/DDBJ whole genome shotgun (WGS) entry which is preliminary data.</text>
</comment>
<evidence type="ECO:0000313" key="2">
    <source>
        <dbReference type="EMBL" id="MBB5350529.1"/>
    </source>
</evidence>